<dbReference type="MEROPS" id="M03.004"/>
<dbReference type="Gene3D" id="3.40.390.10">
    <property type="entry name" value="Collagenase (Catalytic Domain)"/>
    <property type="match status" value="1"/>
</dbReference>
<evidence type="ECO:0000256" key="5">
    <source>
        <dbReference type="ARBA" id="ARBA00022833"/>
    </source>
</evidence>
<evidence type="ECO:0000259" key="11">
    <source>
        <dbReference type="Pfam" id="PF19310"/>
    </source>
</evidence>
<dbReference type="AlphaFoldDB" id="E8LMZ3"/>
<dbReference type="GO" id="GO:0004222">
    <property type="term" value="F:metalloendopeptidase activity"/>
    <property type="evidence" value="ECO:0007669"/>
    <property type="project" value="UniProtKB-EC"/>
</dbReference>
<gene>
    <name evidence="12" type="primary">prlC</name>
    <name evidence="12" type="ORF">HMPREF9444_02146</name>
</gene>
<keyword evidence="5 9" id="KW-0862">Zinc</keyword>
<keyword evidence="3 9" id="KW-0479">Metal-binding</keyword>
<dbReference type="GO" id="GO:0006518">
    <property type="term" value="P:peptide metabolic process"/>
    <property type="evidence" value="ECO:0007669"/>
    <property type="project" value="TreeGrafter"/>
</dbReference>
<evidence type="ECO:0000259" key="10">
    <source>
        <dbReference type="Pfam" id="PF01432"/>
    </source>
</evidence>
<dbReference type="NCBIfam" id="NF008159">
    <property type="entry name" value="PRK10911.1"/>
    <property type="match status" value="1"/>
</dbReference>
<dbReference type="eggNOG" id="COG0339">
    <property type="taxonomic scope" value="Bacteria"/>
</dbReference>
<evidence type="ECO:0000256" key="6">
    <source>
        <dbReference type="ARBA" id="ARBA00023049"/>
    </source>
</evidence>
<dbReference type="Gene3D" id="1.10.1370.10">
    <property type="entry name" value="Neurolysin, domain 3"/>
    <property type="match status" value="1"/>
</dbReference>
<proteinExistence type="inferred from homology"/>
<evidence type="ECO:0000256" key="3">
    <source>
        <dbReference type="ARBA" id="ARBA00022723"/>
    </source>
</evidence>
<dbReference type="Proteomes" id="UP000018458">
    <property type="component" value="Unassembled WGS sequence"/>
</dbReference>
<protein>
    <recommendedName>
        <fullName evidence="8">oligopeptidase A</fullName>
        <ecNumber evidence="8">3.4.24.70</ecNumber>
    </recommendedName>
</protein>
<dbReference type="CDD" id="cd06456">
    <property type="entry name" value="M3A_DCP"/>
    <property type="match status" value="1"/>
</dbReference>
<comment type="cofactor">
    <cofactor evidence="9">
        <name>Zn(2+)</name>
        <dbReference type="ChEBI" id="CHEBI:29105"/>
    </cofactor>
    <text evidence="9">Binds 1 zinc ion.</text>
</comment>
<evidence type="ECO:0000256" key="4">
    <source>
        <dbReference type="ARBA" id="ARBA00022801"/>
    </source>
</evidence>
<dbReference type="PANTHER" id="PTHR11804:SF84">
    <property type="entry name" value="SACCHAROLYSIN"/>
    <property type="match status" value="1"/>
</dbReference>
<dbReference type="RefSeq" id="WP_009144281.1">
    <property type="nucleotide sequence ID" value="NZ_GL831074.1"/>
</dbReference>
<dbReference type="OrthoDB" id="9773538at2"/>
<dbReference type="GO" id="GO:0006508">
    <property type="term" value="P:proteolysis"/>
    <property type="evidence" value="ECO:0007669"/>
    <property type="project" value="UniProtKB-KW"/>
</dbReference>
<sequence length="687" mass="78091">MEKDFNPLMHIVGLPLFSAVKPEHIKPAVESAIENCKNVIINVVEKNKDNPTWDNLMSPIEEADDRFSKIWSVVSHLNSVNNTQELRTAHDECLPLIAQYSTWAGQYRPLFDALTKLAKSDEFNLLTKAQRKSVENSLRDFRLSGIDLPEDKQRRFGEISARLSQLQSDFANNLLDATNNYVKNVIDEKELVGLPRGALNLAKSEAKKRSLDGYVFTLDIPSYLPVLTYADNRELRKEMYIAYNTRASDVGPDAGKWDNLPVMEEILSLRHELARLLDFKDYASLSLATKMAQNNDEVLSFLYDLANKSHNQGLEEVKALEEYAKGLGCDELKPWDVAYYSEKLRQEKYSYNAEELRPYFPVDKVIAGLFECAKRIYSITFRARFGVDVWNENVVCYDVYDEFGSKIGTLFMDLYARQGKRGGAWMDECMSRRYRADGSLQLPVTYLVCNFTPPVNGKQSELTHDEVVTLFHEFGHGLNQLLTRIDIADVSGINGVPWDAVELPSQFNENFAWQEEVLNFLSCHVRTGEHLPKEKLDALIAAKNFESAMAMLRQLEFAIFDLRIHAEYDPHKGGRIYEILNEVKSKVSVVPQYENGRFPNGFSHIFAGGYAAGYYSYKWAEVLAADAFGRFIEEGIFNKEAGADFRDYILASGGAEDPMKSFIAFRGRKPKVDALLVQSGIKVTQQQ</sequence>
<dbReference type="InterPro" id="IPR024079">
    <property type="entry name" value="MetalloPept_cat_dom_sf"/>
</dbReference>
<accession>E8LMZ3</accession>
<dbReference type="SUPFAM" id="SSF55486">
    <property type="entry name" value="Metalloproteases ('zincins'), catalytic domain"/>
    <property type="match status" value="1"/>
</dbReference>
<dbReference type="InterPro" id="IPR001567">
    <property type="entry name" value="Pept_M3A_M3B_dom"/>
</dbReference>
<evidence type="ECO:0000313" key="12">
    <source>
        <dbReference type="EMBL" id="EFY06108.1"/>
    </source>
</evidence>
<dbReference type="HOGENOM" id="CLU_001805_4_1_6"/>
<organism evidence="12 13">
    <name type="scientific">Succinatimonas hippei (strain DSM 22608 / JCM 16073 / KCTC 15190 / YIT 12066)</name>
    <dbReference type="NCBI Taxonomy" id="762983"/>
    <lineage>
        <taxon>Bacteria</taxon>
        <taxon>Pseudomonadati</taxon>
        <taxon>Pseudomonadota</taxon>
        <taxon>Gammaproteobacteria</taxon>
        <taxon>Aeromonadales</taxon>
        <taxon>Succinivibrionaceae</taxon>
        <taxon>Succinatimonas</taxon>
    </lineage>
</organism>
<dbReference type="InterPro" id="IPR034005">
    <property type="entry name" value="M3A_DCP"/>
</dbReference>
<dbReference type="EC" id="3.4.24.70" evidence="8"/>
<evidence type="ECO:0000256" key="2">
    <source>
        <dbReference type="ARBA" id="ARBA00022670"/>
    </source>
</evidence>
<dbReference type="Pfam" id="PF01432">
    <property type="entry name" value="Peptidase_M3"/>
    <property type="match status" value="1"/>
</dbReference>
<dbReference type="EMBL" id="AEVO01000154">
    <property type="protein sequence ID" value="EFY06108.1"/>
    <property type="molecule type" value="Genomic_DNA"/>
</dbReference>
<dbReference type="InterPro" id="IPR045090">
    <property type="entry name" value="Pept_M3A_M3B"/>
</dbReference>
<evidence type="ECO:0000256" key="1">
    <source>
        <dbReference type="ARBA" id="ARBA00006040"/>
    </source>
</evidence>
<dbReference type="PANTHER" id="PTHR11804">
    <property type="entry name" value="PROTEASE M3 THIMET OLIGOPEPTIDASE-RELATED"/>
    <property type="match status" value="1"/>
</dbReference>
<reference evidence="12 13" key="1">
    <citation type="submission" date="2011-01" db="EMBL/GenBank/DDBJ databases">
        <authorList>
            <person name="Weinstock G."/>
            <person name="Sodergren E."/>
            <person name="Clifton S."/>
            <person name="Fulton L."/>
            <person name="Fulton B."/>
            <person name="Courtney L."/>
            <person name="Fronick C."/>
            <person name="Harrison M."/>
            <person name="Strong C."/>
            <person name="Farmer C."/>
            <person name="Delahaunty K."/>
            <person name="Markovic C."/>
            <person name="Hall O."/>
            <person name="Minx P."/>
            <person name="Tomlinson C."/>
            <person name="Mitreva M."/>
            <person name="Hou S."/>
            <person name="Chen J."/>
            <person name="Wollam A."/>
            <person name="Pepin K.H."/>
            <person name="Johnson M."/>
            <person name="Bhonagiri V."/>
            <person name="Zhang X."/>
            <person name="Suruliraj S."/>
            <person name="Warren W."/>
            <person name="Chinwalla A."/>
            <person name="Mardis E.R."/>
            <person name="Wilson R.K."/>
        </authorList>
    </citation>
    <scope>NUCLEOTIDE SEQUENCE [LARGE SCALE GENOMIC DNA]</scope>
    <source>
        <strain evidence="13">DSM 22608 / JCM 16073 / KCTC 15190 / YIT 12066</strain>
    </source>
</reference>
<comment type="caution">
    <text evidence="12">The sequence shown here is derived from an EMBL/GenBank/DDBJ whole genome shotgun (WGS) entry which is preliminary data.</text>
</comment>
<feature type="domain" description="Peptidase M3A/M3B catalytic" evidence="10">
    <location>
        <begin position="226"/>
        <end position="677"/>
    </location>
</feature>
<evidence type="ECO:0000256" key="7">
    <source>
        <dbReference type="ARBA" id="ARBA00024603"/>
    </source>
</evidence>
<evidence type="ECO:0000256" key="8">
    <source>
        <dbReference type="ARBA" id="ARBA00026100"/>
    </source>
</evidence>
<comment type="catalytic activity">
    <reaction evidence="7">
        <text>Hydrolysis of oligopeptides, with broad specificity. Gly or Ala commonly occur as P1 or P1' residues, but more distant residues are also important, as is shown by the fact that Z-Gly-Pro-Gly-|-Gly-Pro-Ala is cleaved, but not Z-(Gly)(5).</text>
        <dbReference type="EC" id="3.4.24.70"/>
    </reaction>
</comment>
<comment type="similarity">
    <text evidence="1 9">Belongs to the peptidase M3 family.</text>
</comment>
<dbReference type="InterPro" id="IPR045666">
    <property type="entry name" value="OpdA_N"/>
</dbReference>
<dbReference type="FunFam" id="3.40.390.10:FF:000009">
    <property type="entry name" value="Oligopeptidase A"/>
    <property type="match status" value="1"/>
</dbReference>
<name>E8LMZ3_SUCHY</name>
<dbReference type="GO" id="GO:0046872">
    <property type="term" value="F:metal ion binding"/>
    <property type="evidence" value="ECO:0007669"/>
    <property type="project" value="UniProtKB-UniRule"/>
</dbReference>
<dbReference type="GO" id="GO:0005829">
    <property type="term" value="C:cytosol"/>
    <property type="evidence" value="ECO:0007669"/>
    <property type="project" value="UniProtKB-ARBA"/>
</dbReference>
<keyword evidence="13" id="KW-1185">Reference proteome</keyword>
<evidence type="ECO:0000313" key="13">
    <source>
        <dbReference type="Proteomes" id="UP000018458"/>
    </source>
</evidence>
<keyword evidence="6 9" id="KW-0482">Metalloprotease</keyword>
<dbReference type="Pfam" id="PF19310">
    <property type="entry name" value="TOP_N"/>
    <property type="match status" value="1"/>
</dbReference>
<dbReference type="Gene3D" id="1.20.1050.40">
    <property type="entry name" value="Endopeptidase. Chain P, domain 1"/>
    <property type="match status" value="1"/>
</dbReference>
<dbReference type="InterPro" id="IPR024080">
    <property type="entry name" value="Neurolysin/TOP_N"/>
</dbReference>
<keyword evidence="2 9" id="KW-0645">Protease</keyword>
<dbReference type="InterPro" id="IPR024077">
    <property type="entry name" value="Neurolysin/TOP_dom2"/>
</dbReference>
<keyword evidence="4 9" id="KW-0378">Hydrolase</keyword>
<evidence type="ECO:0000256" key="9">
    <source>
        <dbReference type="RuleBase" id="RU003435"/>
    </source>
</evidence>
<feature type="domain" description="Oligopeptidase A N-terminal" evidence="11">
    <location>
        <begin position="45"/>
        <end position="152"/>
    </location>
</feature>